<protein>
    <submittedName>
        <fullName evidence="2">Uncharacterized protein</fullName>
    </submittedName>
</protein>
<feature type="compositionally biased region" description="Basic and acidic residues" evidence="1">
    <location>
        <begin position="199"/>
        <end position="215"/>
    </location>
</feature>
<dbReference type="AlphaFoldDB" id="A0A3M6VFI2"/>
<proteinExistence type="predicted"/>
<evidence type="ECO:0000256" key="1">
    <source>
        <dbReference type="SAM" id="MobiDB-lite"/>
    </source>
</evidence>
<dbReference type="EMBL" id="QLLG01000230">
    <property type="protein sequence ID" value="RMX65788.1"/>
    <property type="molecule type" value="Genomic_DNA"/>
</dbReference>
<feature type="compositionally biased region" description="Basic and acidic residues" evidence="1">
    <location>
        <begin position="169"/>
        <end position="181"/>
    </location>
</feature>
<feature type="region of interest" description="Disordered" evidence="1">
    <location>
        <begin position="169"/>
        <end position="260"/>
    </location>
</feature>
<feature type="region of interest" description="Disordered" evidence="1">
    <location>
        <begin position="81"/>
        <end position="100"/>
    </location>
</feature>
<evidence type="ECO:0000313" key="3">
    <source>
        <dbReference type="Proteomes" id="UP000282087"/>
    </source>
</evidence>
<reference evidence="2 3" key="1">
    <citation type="submission" date="2018-06" db="EMBL/GenBank/DDBJ databases">
        <title>Comparative genomics of downy mildews reveals potential adaptations to biotrophy.</title>
        <authorList>
            <person name="Fletcher K."/>
            <person name="Klosterman S.J."/>
            <person name="Derevnina L."/>
            <person name="Martin F."/>
            <person name="Koike S."/>
            <person name="Reyes Chin-Wo S."/>
            <person name="Mou B."/>
            <person name="Michelmore R."/>
        </authorList>
    </citation>
    <scope>NUCLEOTIDE SEQUENCE [LARGE SCALE GENOMIC DNA]</scope>
    <source>
        <strain evidence="2 3">R14</strain>
    </source>
</reference>
<sequence length="260" mass="29692">MITKLQLHCQNQLKFCASGLSRENSFLLASYQYALELTSVIQMFRLVSPFSWLDSLADEEEFMGGFDERYPSTRILILPNRQSLQRENSPNTEEEEEEMEMEIEESPVAEEKESITSDFFDDLPVGAKLMDTRMPPNLSPPESKTKDDYSFFTYSYSTCLTADDNGRRVDSTRRRYEDSAGRLKAQHKRRIGTRALESTWKRASEKDDGTHEHKVSSGSVEDFEKAWKSTPFGGAEEHAKAQGVTKQSVLPDHPEAQELP</sequence>
<name>A0A3M6VFI2_9STRA</name>
<keyword evidence="3" id="KW-1185">Reference proteome</keyword>
<gene>
    <name evidence="2" type="ORF">DD238_004365</name>
</gene>
<evidence type="ECO:0000313" key="2">
    <source>
        <dbReference type="EMBL" id="RMX65788.1"/>
    </source>
</evidence>
<organism evidence="2 3">
    <name type="scientific">Peronospora effusa</name>
    <dbReference type="NCBI Taxonomy" id="542832"/>
    <lineage>
        <taxon>Eukaryota</taxon>
        <taxon>Sar</taxon>
        <taxon>Stramenopiles</taxon>
        <taxon>Oomycota</taxon>
        <taxon>Peronosporomycetes</taxon>
        <taxon>Peronosporales</taxon>
        <taxon>Peronosporaceae</taxon>
        <taxon>Peronospora</taxon>
    </lineage>
</organism>
<dbReference type="Proteomes" id="UP000282087">
    <property type="component" value="Unassembled WGS sequence"/>
</dbReference>
<dbReference type="VEuPathDB" id="FungiDB:DD237_004294"/>
<accession>A0A3M6VFI2</accession>
<comment type="caution">
    <text evidence="2">The sequence shown here is derived from an EMBL/GenBank/DDBJ whole genome shotgun (WGS) entry which is preliminary data.</text>
</comment>